<dbReference type="EMBL" id="CAICTM010000411">
    <property type="protein sequence ID" value="CAB9509950.1"/>
    <property type="molecule type" value="Genomic_DNA"/>
</dbReference>
<evidence type="ECO:0000256" key="1">
    <source>
        <dbReference type="SAM" id="Coils"/>
    </source>
</evidence>
<name>A0A9N8HF23_9STRA</name>
<protein>
    <submittedName>
        <fullName evidence="3">Uncharacterized protein</fullName>
    </submittedName>
</protein>
<feature type="compositionally biased region" description="Low complexity" evidence="2">
    <location>
        <begin position="74"/>
        <end position="83"/>
    </location>
</feature>
<feature type="region of interest" description="Disordered" evidence="2">
    <location>
        <begin position="70"/>
        <end position="93"/>
    </location>
</feature>
<feature type="region of interest" description="Disordered" evidence="2">
    <location>
        <begin position="159"/>
        <end position="183"/>
    </location>
</feature>
<proteinExistence type="predicted"/>
<dbReference type="Proteomes" id="UP001153069">
    <property type="component" value="Unassembled WGS sequence"/>
</dbReference>
<feature type="coiled-coil region" evidence="1">
    <location>
        <begin position="104"/>
        <end position="131"/>
    </location>
</feature>
<evidence type="ECO:0000313" key="3">
    <source>
        <dbReference type="EMBL" id="CAB9509950.1"/>
    </source>
</evidence>
<organism evidence="3 4">
    <name type="scientific">Seminavis robusta</name>
    <dbReference type="NCBI Taxonomy" id="568900"/>
    <lineage>
        <taxon>Eukaryota</taxon>
        <taxon>Sar</taxon>
        <taxon>Stramenopiles</taxon>
        <taxon>Ochrophyta</taxon>
        <taxon>Bacillariophyta</taxon>
        <taxon>Bacillariophyceae</taxon>
        <taxon>Bacillariophycidae</taxon>
        <taxon>Naviculales</taxon>
        <taxon>Naviculaceae</taxon>
        <taxon>Seminavis</taxon>
    </lineage>
</organism>
<keyword evidence="1" id="KW-0175">Coiled coil</keyword>
<sequence>MARIVREATAAGISVSKTDCKDAFILVEPKPQIMQQVDNVADAPPVRAVGQAVASVPSGNIVHDVVVVEDDSDSGSNCNSDNNKPQDAPATLAPGVVTSSTPFSEESNAKIEKAKAALEDATAKVSKAEGKRSQAASSLDSLVAAAKNRRREILDGKIRQNRDQQESLRQQEESLQQQRETLQHQRETLQQDLIKLQEKLTVMAA</sequence>
<comment type="caution">
    <text evidence="3">The sequence shown here is derived from an EMBL/GenBank/DDBJ whole genome shotgun (WGS) entry which is preliminary data.</text>
</comment>
<reference evidence="3" key="1">
    <citation type="submission" date="2020-06" db="EMBL/GenBank/DDBJ databases">
        <authorList>
            <consortium name="Plant Systems Biology data submission"/>
        </authorList>
    </citation>
    <scope>NUCLEOTIDE SEQUENCE</scope>
    <source>
        <strain evidence="3">D6</strain>
    </source>
</reference>
<feature type="compositionally biased region" description="Basic and acidic residues" evidence="2">
    <location>
        <begin position="159"/>
        <end position="172"/>
    </location>
</feature>
<evidence type="ECO:0000313" key="4">
    <source>
        <dbReference type="Proteomes" id="UP001153069"/>
    </source>
</evidence>
<dbReference type="AlphaFoldDB" id="A0A9N8HF23"/>
<accession>A0A9N8HF23</accession>
<keyword evidence="4" id="KW-1185">Reference proteome</keyword>
<evidence type="ECO:0000256" key="2">
    <source>
        <dbReference type="SAM" id="MobiDB-lite"/>
    </source>
</evidence>
<gene>
    <name evidence="3" type="ORF">SEMRO_412_G137800.1</name>
</gene>